<dbReference type="Proteomes" id="UP000612893">
    <property type="component" value="Unassembled WGS sequence"/>
</dbReference>
<dbReference type="EMBL" id="JAEKNR010000088">
    <property type="protein sequence ID" value="MBJ7597996.1"/>
    <property type="molecule type" value="Genomic_DNA"/>
</dbReference>
<organism evidence="1 2">
    <name type="scientific">Candidatus Nephthysia bennettiae</name>
    <dbReference type="NCBI Taxonomy" id="3127016"/>
    <lineage>
        <taxon>Bacteria</taxon>
        <taxon>Bacillati</taxon>
        <taxon>Candidatus Dormiibacterota</taxon>
        <taxon>Candidatus Dormibacteria</taxon>
        <taxon>Candidatus Dormibacterales</taxon>
        <taxon>Candidatus Dormibacteraceae</taxon>
        <taxon>Candidatus Nephthysia</taxon>
    </lineage>
</organism>
<name>A0A934N6W5_9BACT</name>
<gene>
    <name evidence="1" type="ORF">JF922_07900</name>
</gene>
<reference evidence="1" key="1">
    <citation type="submission" date="2020-10" db="EMBL/GenBank/DDBJ databases">
        <title>Ca. Dormibacterota MAGs.</title>
        <authorList>
            <person name="Montgomery K."/>
        </authorList>
    </citation>
    <scope>NUCLEOTIDE SEQUENCE [LARGE SCALE GENOMIC DNA]</scope>
    <source>
        <strain evidence="1">SC8812_S17_10</strain>
    </source>
</reference>
<keyword evidence="2" id="KW-1185">Reference proteome</keyword>
<protein>
    <submittedName>
        <fullName evidence="1">Uncharacterized protein</fullName>
    </submittedName>
</protein>
<accession>A0A934N6W5</accession>
<dbReference type="AlphaFoldDB" id="A0A934N6W5"/>
<dbReference type="RefSeq" id="WP_338200680.1">
    <property type="nucleotide sequence ID" value="NZ_JAEKNR010000088.1"/>
</dbReference>
<evidence type="ECO:0000313" key="1">
    <source>
        <dbReference type="EMBL" id="MBJ7597996.1"/>
    </source>
</evidence>
<evidence type="ECO:0000313" key="2">
    <source>
        <dbReference type="Proteomes" id="UP000612893"/>
    </source>
</evidence>
<comment type="caution">
    <text evidence="1">The sequence shown here is derived from an EMBL/GenBank/DDBJ whole genome shotgun (WGS) entry which is preliminary data.</text>
</comment>
<sequence length="90" mass="9775">MLAAASKTKGSFGVGSATAADADILGHAWVGDGYAVASDGKTILSADGLRQYRLPAYKRQLGWFQANLEWRPDSVKEWQSNGHIWIIDLP</sequence>
<proteinExistence type="predicted"/>